<dbReference type="SMART" id="SM00060">
    <property type="entry name" value="FN3"/>
    <property type="match status" value="2"/>
</dbReference>
<keyword evidence="3" id="KW-1185">Reference proteome</keyword>
<reference evidence="2 3" key="2">
    <citation type="submission" date="2021-08" db="EMBL/GenBank/DDBJ databases">
        <title>Rheinheimera aquimaris sp. nov., isolated from seawater of the East Sea in Korea.</title>
        <authorList>
            <person name="Kim K.H."/>
            <person name="Wenting R."/>
            <person name="Kim K.R."/>
            <person name="Jeon C.O."/>
        </authorList>
    </citation>
    <scope>NUCLEOTIDE SEQUENCE [LARGE SCALE GENOMIC DNA]</scope>
    <source>
        <strain evidence="2 3">MA-13</strain>
    </source>
</reference>
<organism evidence="2 3">
    <name type="scientific">Rheinheimera maricola</name>
    <dbReference type="NCBI Taxonomy" id="2793282"/>
    <lineage>
        <taxon>Bacteria</taxon>
        <taxon>Pseudomonadati</taxon>
        <taxon>Pseudomonadota</taxon>
        <taxon>Gammaproteobacteria</taxon>
        <taxon>Chromatiales</taxon>
        <taxon>Chromatiaceae</taxon>
        <taxon>Rheinheimera</taxon>
    </lineage>
</organism>
<dbReference type="Proteomes" id="UP000663814">
    <property type="component" value="Unassembled WGS sequence"/>
</dbReference>
<dbReference type="Gene3D" id="3.40.50.10610">
    <property type="entry name" value="ABC-type transport auxiliary lipoprotein component"/>
    <property type="match status" value="1"/>
</dbReference>
<dbReference type="InterPro" id="IPR036116">
    <property type="entry name" value="FN3_sf"/>
</dbReference>
<sequence>MPCLSAAVSRALIFFCMVFSACVIGQGRIAIVQFDAASMDVVGLESKLTYTIRVELSKRSALQIISQREMELSLVRNDIQQKFDRTEASRAAEILNVDYVLIGKVRRVGAKILADVELISRLSNHPVNTWIFSFNNQQDFDPKSIEIADEVVAALKGKDSDNSLNQQASIISWTSNFNAVVVDNMANLTWSLSGKTSSAIGFNIYRSREVDGPFNFVTSVVDSFYSDDISTLSGNIYYQIALMTENGEEIRNSDIIKIVKSTEVLATLAAPVVIKYSPEISGPELHIFPSAKKSSLEPTSYQLLRKTGDEQWRVVDEYRVMTDSYGRFESNQIVLKDKQIQSLTAEAVYASRAESNGKLGEISELFTYSIPDKTVAYVEEINFLRKVNIFWGAIEGSKGYYVYRRKTGDKSWNKISDLIDPQILKYSDSDFNVDGESYDYAVSYVTSSGESGLGTHVSWSTKSIFSMPKNIEAVFNSDGKVVLTWNSDSDPDVIGYRIYRAPYPNRNEKVELTNIAEVVWSERPMYEDSVGLTSGLRYQYSISTINSFGGEGEISEPIVVQISSLPAPVKNLDVRLSSGVVELSWKYDTESQTHQYLIERSTNDGNWEQLAILQPEKLNYIDETVSNNTSIVYSISVIDSDAIQSKSTLSSIIEVTDLNN</sequence>
<gene>
    <name evidence="2" type="ORF">I4W93_017590</name>
</gene>
<proteinExistence type="predicted"/>
<evidence type="ECO:0000259" key="1">
    <source>
        <dbReference type="PROSITE" id="PS50853"/>
    </source>
</evidence>
<reference evidence="2 3" key="1">
    <citation type="submission" date="2020-12" db="EMBL/GenBank/DDBJ databases">
        <authorList>
            <person name="Ruan W."/>
            <person name="Khan S.A."/>
            <person name="Jeon C.O."/>
        </authorList>
    </citation>
    <scope>NUCLEOTIDE SEQUENCE [LARGE SCALE GENOMIC DNA]</scope>
    <source>
        <strain evidence="2 3">MA-13</strain>
    </source>
</reference>
<dbReference type="EMBL" id="JAERPS020000007">
    <property type="protein sequence ID" value="MBZ9613410.1"/>
    <property type="molecule type" value="Genomic_DNA"/>
</dbReference>
<accession>A0ABS7XED8</accession>
<dbReference type="Gene3D" id="2.60.40.10">
    <property type="entry name" value="Immunoglobulins"/>
    <property type="match status" value="4"/>
</dbReference>
<feature type="domain" description="Fibronectin type-III" evidence="1">
    <location>
        <begin position="467"/>
        <end position="567"/>
    </location>
</feature>
<name>A0ABS7XED8_9GAMM</name>
<protein>
    <recommendedName>
        <fullName evidence="1">Fibronectin type-III domain-containing protein</fullName>
    </recommendedName>
</protein>
<dbReference type="CDD" id="cd00063">
    <property type="entry name" value="FN3"/>
    <property type="match status" value="1"/>
</dbReference>
<evidence type="ECO:0000313" key="3">
    <source>
        <dbReference type="Proteomes" id="UP000663814"/>
    </source>
</evidence>
<dbReference type="InterPro" id="IPR003961">
    <property type="entry name" value="FN3_dom"/>
</dbReference>
<dbReference type="SUPFAM" id="SSF49265">
    <property type="entry name" value="Fibronectin type III"/>
    <property type="match status" value="2"/>
</dbReference>
<dbReference type="InterPro" id="IPR013783">
    <property type="entry name" value="Ig-like_fold"/>
</dbReference>
<evidence type="ECO:0000313" key="2">
    <source>
        <dbReference type="EMBL" id="MBZ9613410.1"/>
    </source>
</evidence>
<dbReference type="PROSITE" id="PS50853">
    <property type="entry name" value="FN3"/>
    <property type="match status" value="1"/>
</dbReference>
<comment type="caution">
    <text evidence="2">The sequence shown here is derived from an EMBL/GenBank/DDBJ whole genome shotgun (WGS) entry which is preliminary data.</text>
</comment>
<dbReference type="RefSeq" id="WP_205312155.1">
    <property type="nucleotide sequence ID" value="NZ_JAERPS020000007.1"/>
</dbReference>